<evidence type="ECO:0000313" key="1">
    <source>
        <dbReference type="EMBL" id="KAF5781493.1"/>
    </source>
</evidence>
<accession>A0A9K3N006</accession>
<dbReference type="AlphaFoldDB" id="A0A9K3N006"/>
<proteinExistence type="predicted"/>
<organism evidence="1 2">
    <name type="scientific">Helianthus annuus</name>
    <name type="common">Common sunflower</name>
    <dbReference type="NCBI Taxonomy" id="4232"/>
    <lineage>
        <taxon>Eukaryota</taxon>
        <taxon>Viridiplantae</taxon>
        <taxon>Streptophyta</taxon>
        <taxon>Embryophyta</taxon>
        <taxon>Tracheophyta</taxon>
        <taxon>Spermatophyta</taxon>
        <taxon>Magnoliopsida</taxon>
        <taxon>eudicotyledons</taxon>
        <taxon>Gunneridae</taxon>
        <taxon>Pentapetalae</taxon>
        <taxon>asterids</taxon>
        <taxon>campanulids</taxon>
        <taxon>Asterales</taxon>
        <taxon>Asteraceae</taxon>
        <taxon>Asteroideae</taxon>
        <taxon>Heliantheae alliance</taxon>
        <taxon>Heliantheae</taxon>
        <taxon>Helianthus</taxon>
    </lineage>
</organism>
<reference evidence="1" key="1">
    <citation type="journal article" date="2017" name="Nature">
        <title>The sunflower genome provides insights into oil metabolism, flowering and Asterid evolution.</title>
        <authorList>
            <person name="Badouin H."/>
            <person name="Gouzy J."/>
            <person name="Grassa C.J."/>
            <person name="Murat F."/>
            <person name="Staton S.E."/>
            <person name="Cottret L."/>
            <person name="Lelandais-Briere C."/>
            <person name="Owens G.L."/>
            <person name="Carrere S."/>
            <person name="Mayjonade B."/>
            <person name="Legrand L."/>
            <person name="Gill N."/>
            <person name="Kane N.C."/>
            <person name="Bowers J.E."/>
            <person name="Hubner S."/>
            <person name="Bellec A."/>
            <person name="Berard A."/>
            <person name="Berges H."/>
            <person name="Blanchet N."/>
            <person name="Boniface M.C."/>
            <person name="Brunel D."/>
            <person name="Catrice O."/>
            <person name="Chaidir N."/>
            <person name="Claudel C."/>
            <person name="Donnadieu C."/>
            <person name="Faraut T."/>
            <person name="Fievet G."/>
            <person name="Helmstetter N."/>
            <person name="King M."/>
            <person name="Knapp S.J."/>
            <person name="Lai Z."/>
            <person name="Le Paslier M.C."/>
            <person name="Lippi Y."/>
            <person name="Lorenzon L."/>
            <person name="Mandel J.R."/>
            <person name="Marage G."/>
            <person name="Marchand G."/>
            <person name="Marquand E."/>
            <person name="Bret-Mestries E."/>
            <person name="Morien E."/>
            <person name="Nambeesan S."/>
            <person name="Nguyen T."/>
            <person name="Pegot-Espagnet P."/>
            <person name="Pouilly N."/>
            <person name="Raftis F."/>
            <person name="Sallet E."/>
            <person name="Schiex T."/>
            <person name="Thomas J."/>
            <person name="Vandecasteele C."/>
            <person name="Vares D."/>
            <person name="Vear F."/>
            <person name="Vautrin S."/>
            <person name="Crespi M."/>
            <person name="Mangin B."/>
            <person name="Burke J.M."/>
            <person name="Salse J."/>
            <person name="Munos S."/>
            <person name="Vincourt P."/>
            <person name="Rieseberg L.H."/>
            <person name="Langlade N.B."/>
        </authorList>
    </citation>
    <scope>NUCLEOTIDE SEQUENCE</scope>
    <source>
        <tissue evidence="1">Leaves</tissue>
    </source>
</reference>
<reference evidence="1" key="2">
    <citation type="submission" date="2020-06" db="EMBL/GenBank/DDBJ databases">
        <title>Helianthus annuus Genome sequencing and assembly Release 2.</title>
        <authorList>
            <person name="Gouzy J."/>
            <person name="Langlade N."/>
            <person name="Munos S."/>
        </authorList>
    </citation>
    <scope>NUCLEOTIDE SEQUENCE</scope>
    <source>
        <tissue evidence="1">Leaves</tissue>
    </source>
</reference>
<dbReference type="Proteomes" id="UP000215914">
    <property type="component" value="Unassembled WGS sequence"/>
</dbReference>
<name>A0A9K3N006_HELAN</name>
<keyword evidence="2" id="KW-1185">Reference proteome</keyword>
<gene>
    <name evidence="1" type="ORF">HanXRQr2_Chr11g0484301</name>
</gene>
<comment type="caution">
    <text evidence="1">The sequence shown here is derived from an EMBL/GenBank/DDBJ whole genome shotgun (WGS) entry which is preliminary data.</text>
</comment>
<dbReference type="Gramene" id="mRNA:HanXRQr2_Chr11g0484301">
    <property type="protein sequence ID" value="mRNA:HanXRQr2_Chr11g0484301"/>
    <property type="gene ID" value="HanXRQr2_Chr11g0484301"/>
</dbReference>
<protein>
    <submittedName>
        <fullName evidence="1">Uncharacterized protein</fullName>
    </submittedName>
</protein>
<evidence type="ECO:0000313" key="2">
    <source>
        <dbReference type="Proteomes" id="UP000215914"/>
    </source>
</evidence>
<sequence length="49" mass="5978">MPRRVAFPMLMPMRRFVRSMFSFSPRMFINVYRHCQLHHVKSDVFGVSF</sequence>
<dbReference type="EMBL" id="MNCJ02000326">
    <property type="protein sequence ID" value="KAF5781493.1"/>
    <property type="molecule type" value="Genomic_DNA"/>
</dbReference>